<name>A0ABW6GX06_9ACTN</name>
<feature type="transmembrane region" description="Helical" evidence="1">
    <location>
        <begin position="70"/>
        <end position="90"/>
    </location>
</feature>
<comment type="caution">
    <text evidence="2">The sequence shown here is derived from an EMBL/GenBank/DDBJ whole genome shotgun (WGS) entry which is preliminary data.</text>
</comment>
<organism evidence="2 3">
    <name type="scientific">Kitasatospora phosalacinea</name>
    <dbReference type="NCBI Taxonomy" id="2065"/>
    <lineage>
        <taxon>Bacteria</taxon>
        <taxon>Bacillati</taxon>
        <taxon>Actinomycetota</taxon>
        <taxon>Actinomycetes</taxon>
        <taxon>Kitasatosporales</taxon>
        <taxon>Streptomycetaceae</taxon>
        <taxon>Kitasatospora</taxon>
    </lineage>
</organism>
<keyword evidence="3" id="KW-1185">Reference proteome</keyword>
<feature type="transmembrane region" description="Helical" evidence="1">
    <location>
        <begin position="41"/>
        <end position="58"/>
    </location>
</feature>
<gene>
    <name evidence="2" type="ORF">ACFW6T_35590</name>
</gene>
<dbReference type="Proteomes" id="UP001599542">
    <property type="component" value="Unassembled WGS sequence"/>
</dbReference>
<dbReference type="EMBL" id="JBHYPX010000154">
    <property type="protein sequence ID" value="MFE1357300.1"/>
    <property type="molecule type" value="Genomic_DNA"/>
</dbReference>
<evidence type="ECO:0008006" key="4">
    <source>
        <dbReference type="Google" id="ProtNLM"/>
    </source>
</evidence>
<sequence length="203" mass="21069">MFRGDDGDEGLPGPVVLSLVLLGAMFGMASPGDGGWWPHPVAWLAFGVQAVHCLPWTVRLRGAWTLAAQLLLAPWSGVPGFAAASVLLLVRRPVRWVVFALVVAGAALPAADSPYGAANGAGNALAQGLTVYALTRLFHRYAELHAARDRLASARVTEERQRAARDLDAALGVPLAAVLRLAAAGDAAGVAATARRAAAGVRR</sequence>
<evidence type="ECO:0000313" key="3">
    <source>
        <dbReference type="Proteomes" id="UP001599542"/>
    </source>
</evidence>
<reference evidence="2 3" key="1">
    <citation type="submission" date="2024-09" db="EMBL/GenBank/DDBJ databases">
        <title>The Natural Products Discovery Center: Release of the First 8490 Sequenced Strains for Exploring Actinobacteria Biosynthetic Diversity.</title>
        <authorList>
            <person name="Kalkreuter E."/>
            <person name="Kautsar S.A."/>
            <person name="Yang D."/>
            <person name="Bader C.D."/>
            <person name="Teijaro C.N."/>
            <person name="Fluegel L."/>
            <person name="Davis C.M."/>
            <person name="Simpson J.R."/>
            <person name="Lauterbach L."/>
            <person name="Steele A.D."/>
            <person name="Gui C."/>
            <person name="Meng S."/>
            <person name="Li G."/>
            <person name="Viehrig K."/>
            <person name="Ye F."/>
            <person name="Su P."/>
            <person name="Kiefer A.F."/>
            <person name="Nichols A."/>
            <person name="Cepeda A.J."/>
            <person name="Yan W."/>
            <person name="Fan B."/>
            <person name="Jiang Y."/>
            <person name="Adhikari A."/>
            <person name="Zheng C.-J."/>
            <person name="Schuster L."/>
            <person name="Cowan T.M."/>
            <person name="Smanski M.J."/>
            <person name="Chevrette M.G."/>
            <person name="De Carvalho L.P.S."/>
            <person name="Shen B."/>
        </authorList>
    </citation>
    <scope>NUCLEOTIDE SEQUENCE [LARGE SCALE GENOMIC DNA]</scope>
    <source>
        <strain evidence="2 3">NPDC058753</strain>
    </source>
</reference>
<keyword evidence="1" id="KW-0812">Transmembrane</keyword>
<evidence type="ECO:0000256" key="1">
    <source>
        <dbReference type="SAM" id="Phobius"/>
    </source>
</evidence>
<feature type="transmembrane region" description="Helical" evidence="1">
    <location>
        <begin position="12"/>
        <end position="29"/>
    </location>
</feature>
<feature type="non-terminal residue" evidence="2">
    <location>
        <position position="203"/>
    </location>
</feature>
<protein>
    <recommendedName>
        <fullName evidence="4">Histidine kinase</fullName>
    </recommendedName>
</protein>
<keyword evidence="1" id="KW-1133">Transmembrane helix</keyword>
<accession>A0ABW6GX06</accession>
<evidence type="ECO:0000313" key="2">
    <source>
        <dbReference type="EMBL" id="MFE1357300.1"/>
    </source>
</evidence>
<keyword evidence="1" id="KW-0472">Membrane</keyword>
<proteinExistence type="predicted"/>